<protein>
    <submittedName>
        <fullName evidence="1">Uncharacterized protein</fullName>
    </submittedName>
</protein>
<organism evidence="1 2">
    <name type="scientific">Kitasatospora phosalacinea</name>
    <dbReference type="NCBI Taxonomy" id="2065"/>
    <lineage>
        <taxon>Bacteria</taxon>
        <taxon>Bacillati</taxon>
        <taxon>Actinomycetota</taxon>
        <taxon>Actinomycetes</taxon>
        <taxon>Kitasatosporales</taxon>
        <taxon>Streptomycetaceae</taxon>
        <taxon>Kitasatospora</taxon>
    </lineage>
</organism>
<evidence type="ECO:0000313" key="2">
    <source>
        <dbReference type="Proteomes" id="UP001599542"/>
    </source>
</evidence>
<dbReference type="RefSeq" id="WP_380315500.1">
    <property type="nucleotide sequence ID" value="NZ_JBHYPW010000001.1"/>
</dbReference>
<dbReference type="EMBL" id="JBHYPX010000030">
    <property type="protein sequence ID" value="MFE1353566.1"/>
    <property type="molecule type" value="Genomic_DNA"/>
</dbReference>
<sequence>MAEPPAGGGKVQRLYEGWGYRPFNSQRATEVSPELVAMIRAVAVG</sequence>
<accession>A0ABW6GLD9</accession>
<comment type="caution">
    <text evidence="1">The sequence shown here is derived from an EMBL/GenBank/DDBJ whole genome shotgun (WGS) entry which is preliminary data.</text>
</comment>
<dbReference type="Proteomes" id="UP001599542">
    <property type="component" value="Unassembled WGS sequence"/>
</dbReference>
<name>A0ABW6GLD9_9ACTN</name>
<reference evidence="1 2" key="1">
    <citation type="submission" date="2024-09" db="EMBL/GenBank/DDBJ databases">
        <title>The Natural Products Discovery Center: Release of the First 8490 Sequenced Strains for Exploring Actinobacteria Biosynthetic Diversity.</title>
        <authorList>
            <person name="Kalkreuter E."/>
            <person name="Kautsar S.A."/>
            <person name="Yang D."/>
            <person name="Bader C.D."/>
            <person name="Teijaro C.N."/>
            <person name="Fluegel L."/>
            <person name="Davis C.M."/>
            <person name="Simpson J.R."/>
            <person name="Lauterbach L."/>
            <person name="Steele A.D."/>
            <person name="Gui C."/>
            <person name="Meng S."/>
            <person name="Li G."/>
            <person name="Viehrig K."/>
            <person name="Ye F."/>
            <person name="Su P."/>
            <person name="Kiefer A.F."/>
            <person name="Nichols A."/>
            <person name="Cepeda A.J."/>
            <person name="Yan W."/>
            <person name="Fan B."/>
            <person name="Jiang Y."/>
            <person name="Adhikari A."/>
            <person name="Zheng C.-J."/>
            <person name="Schuster L."/>
            <person name="Cowan T.M."/>
            <person name="Smanski M.J."/>
            <person name="Chevrette M.G."/>
            <person name="De Carvalho L.P.S."/>
            <person name="Shen B."/>
        </authorList>
    </citation>
    <scope>NUCLEOTIDE SEQUENCE [LARGE SCALE GENOMIC DNA]</scope>
    <source>
        <strain evidence="1 2">NPDC058753</strain>
    </source>
</reference>
<evidence type="ECO:0000313" key="1">
    <source>
        <dbReference type="EMBL" id="MFE1353566.1"/>
    </source>
</evidence>
<keyword evidence="2" id="KW-1185">Reference proteome</keyword>
<proteinExistence type="predicted"/>
<gene>
    <name evidence="1" type="ORF">ACFW6T_16420</name>
</gene>